<keyword evidence="5" id="KW-1185">Reference proteome</keyword>
<accession>A0ABS6ZYC0</accession>
<dbReference type="InterPro" id="IPR018764">
    <property type="entry name" value="RskA_C"/>
</dbReference>
<evidence type="ECO:0000313" key="5">
    <source>
        <dbReference type="Proteomes" id="UP000724268"/>
    </source>
</evidence>
<dbReference type="RefSeq" id="WP_135255971.1">
    <property type="nucleotide sequence ID" value="NZ_JAHXRS010000006.1"/>
</dbReference>
<evidence type="ECO:0000256" key="1">
    <source>
        <dbReference type="SAM" id="MobiDB-lite"/>
    </source>
</evidence>
<proteinExistence type="predicted"/>
<keyword evidence="2" id="KW-0812">Transmembrane</keyword>
<dbReference type="InterPro" id="IPR041916">
    <property type="entry name" value="Anti_sigma_zinc_sf"/>
</dbReference>
<keyword evidence="2" id="KW-0472">Membrane</keyword>
<dbReference type="Gene3D" id="1.10.10.1320">
    <property type="entry name" value="Anti-sigma factor, zinc-finger domain"/>
    <property type="match status" value="1"/>
</dbReference>
<protein>
    <submittedName>
        <fullName evidence="4">Anti-sigma factor</fullName>
    </submittedName>
</protein>
<keyword evidence="2" id="KW-1133">Transmembrane helix</keyword>
<dbReference type="Pfam" id="PF10099">
    <property type="entry name" value="RskA_C"/>
    <property type="match status" value="1"/>
</dbReference>
<gene>
    <name evidence="4" type="ORF">KZX47_04790</name>
</gene>
<comment type="caution">
    <text evidence="4">The sequence shown here is derived from an EMBL/GenBank/DDBJ whole genome shotgun (WGS) entry which is preliminary data.</text>
</comment>
<dbReference type="EMBL" id="JAHXRS010000006">
    <property type="protein sequence ID" value="MBW6394472.1"/>
    <property type="molecule type" value="Genomic_DNA"/>
</dbReference>
<evidence type="ECO:0000259" key="3">
    <source>
        <dbReference type="Pfam" id="PF10099"/>
    </source>
</evidence>
<feature type="transmembrane region" description="Helical" evidence="2">
    <location>
        <begin position="88"/>
        <end position="106"/>
    </location>
</feature>
<feature type="domain" description="Anti-sigma K factor RskA C-terminal" evidence="3">
    <location>
        <begin position="100"/>
        <end position="214"/>
    </location>
</feature>
<sequence>MIHPDPDSLIALALDTLPEAQRKNLMAHIRRCSSCRETYRRHLEALAHLAQSQEPLPVPVEWEQELKECLRTSAPPSLPSRFRAQRRAFLLVLGGALLGLVALWAYPKYQDILAWRRFMALSSQPGARLMPLVDPAGYQTGWALRTADGGVVLYLKKPPPPGRVYQAWWIQGEGRKSLGTTPGRMLEVGVPLPEGSWLGVSVEPPGGSPSPTTPSVGRAQL</sequence>
<reference evidence="4 5" key="1">
    <citation type="submission" date="2021-07" db="EMBL/GenBank/DDBJ databases">
        <title>Thermus aquaticus gen. n. and sp. n., a nonsporulating extreme thermophile.</title>
        <authorList>
            <person name="Hu C.-J."/>
            <person name="Li W.-J."/>
            <person name="Xian W.-D."/>
        </authorList>
    </citation>
    <scope>NUCLEOTIDE SEQUENCE [LARGE SCALE GENOMIC DNA]</scope>
    <source>
        <strain evidence="4 5">SYSU G05001</strain>
    </source>
</reference>
<evidence type="ECO:0000256" key="2">
    <source>
        <dbReference type="SAM" id="Phobius"/>
    </source>
</evidence>
<feature type="region of interest" description="Disordered" evidence="1">
    <location>
        <begin position="199"/>
        <end position="221"/>
    </location>
</feature>
<evidence type="ECO:0000313" key="4">
    <source>
        <dbReference type="EMBL" id="MBW6394472.1"/>
    </source>
</evidence>
<name>A0ABS6ZYC0_9DEIN</name>
<organism evidence="4 5">
    <name type="scientific">Thermus brevis</name>
    <dbReference type="NCBI Taxonomy" id="2862456"/>
    <lineage>
        <taxon>Bacteria</taxon>
        <taxon>Thermotogati</taxon>
        <taxon>Deinococcota</taxon>
        <taxon>Deinococci</taxon>
        <taxon>Thermales</taxon>
        <taxon>Thermaceae</taxon>
        <taxon>Thermus</taxon>
    </lineage>
</organism>
<dbReference type="Proteomes" id="UP000724268">
    <property type="component" value="Unassembled WGS sequence"/>
</dbReference>